<accession>A0A7K0DFB9</accession>
<dbReference type="Proteomes" id="UP000438448">
    <property type="component" value="Unassembled WGS sequence"/>
</dbReference>
<dbReference type="Pfam" id="PF25547">
    <property type="entry name" value="WXG100_2"/>
    <property type="match status" value="1"/>
</dbReference>
<dbReference type="EMBL" id="WEGK01000034">
    <property type="protein sequence ID" value="MQY24397.1"/>
    <property type="molecule type" value="Genomic_DNA"/>
</dbReference>
<name>A0A7K0DFB9_9NOCA</name>
<gene>
    <name evidence="3" type="ORF">NRB20_75320</name>
</gene>
<evidence type="ECO:0000313" key="3">
    <source>
        <dbReference type="EMBL" id="MQY24397.1"/>
    </source>
</evidence>
<feature type="region of interest" description="Disordered" evidence="1">
    <location>
        <begin position="1"/>
        <end position="24"/>
    </location>
</feature>
<comment type="caution">
    <text evidence="3">The sequence shown here is derived from an EMBL/GenBank/DDBJ whole genome shotgun (WGS) entry which is preliminary data.</text>
</comment>
<protein>
    <recommendedName>
        <fullName evidence="2">Outer membrane channel protein CpnT-like N-terminal domain-containing protein</fullName>
    </recommendedName>
</protein>
<keyword evidence="4" id="KW-1185">Reference proteome</keyword>
<feature type="domain" description="Outer membrane channel protein CpnT-like N-terminal" evidence="2">
    <location>
        <begin position="99"/>
        <end position="229"/>
    </location>
</feature>
<evidence type="ECO:0000259" key="2">
    <source>
        <dbReference type="Pfam" id="PF25547"/>
    </source>
</evidence>
<evidence type="ECO:0000256" key="1">
    <source>
        <dbReference type="SAM" id="MobiDB-lite"/>
    </source>
</evidence>
<dbReference type="AlphaFoldDB" id="A0A7K0DFB9"/>
<reference evidence="3 4" key="1">
    <citation type="submission" date="2019-10" db="EMBL/GenBank/DDBJ databases">
        <title>Nocardia macrotermitis sp. nov. and Nocardia aurantia sp. nov., isolated from the gut of fungus growing-termite Macrotermes natalensis.</title>
        <authorList>
            <person name="Benndorf R."/>
            <person name="Schwitalla J."/>
            <person name="Martin K."/>
            <person name="De Beer W."/>
            <person name="Kaster A.-K."/>
            <person name="Vollmers J."/>
            <person name="Poulsen M."/>
            <person name="Beemelmanns C."/>
        </authorList>
    </citation>
    <scope>NUCLEOTIDE SEQUENCE [LARGE SCALE GENOMIC DNA]</scope>
    <source>
        <strain evidence="3 4">RB20</strain>
    </source>
</reference>
<proteinExistence type="predicted"/>
<evidence type="ECO:0000313" key="4">
    <source>
        <dbReference type="Proteomes" id="UP000438448"/>
    </source>
</evidence>
<dbReference type="InterPro" id="IPR057746">
    <property type="entry name" value="CpnT-like_N"/>
</dbReference>
<organism evidence="3 4">
    <name type="scientific">Nocardia macrotermitis</name>
    <dbReference type="NCBI Taxonomy" id="2585198"/>
    <lineage>
        <taxon>Bacteria</taxon>
        <taxon>Bacillati</taxon>
        <taxon>Actinomycetota</taxon>
        <taxon>Actinomycetes</taxon>
        <taxon>Mycobacteriales</taxon>
        <taxon>Nocardiaceae</taxon>
        <taxon>Nocardia</taxon>
    </lineage>
</organism>
<feature type="region of interest" description="Disordered" evidence="1">
    <location>
        <begin position="56"/>
        <end position="99"/>
    </location>
</feature>
<sequence>MGGTGGMAGSDPAARDWGNDFDSGLSSTVDAHFSSIAALANCAELVDATATNHRNADGASVIGNKPTPEALGISKDNLLPNHPGPPPKSAGQPDNSEPSWWRWIKDRVGNIWPNGHQDKLRGAATALRSAADSCHGTANAMTAHIGTVKNQVSPEIDSAVHTLTTLQNSLNELGNAYTALASACDEHAHHIDEAHSEMEEEGAELLAWTVVDFLSDGAATAAAGRVAARVIETYAKFKRLLEAARVAIRATATSTIRLKSALKPIAEALSKIKSFGQKGKDLAKAEADAASAEIRQQAEQIGNEVKNLPKGSGKPGVLAQKLTDLHLSHEQAVDAAVSASKAAFGEVGGTAPAVGGGTVILPVYAVQKVVLIVREDGSVISQSGDVTSFIAK</sequence>